<organism evidence="2 3">
    <name type="scientific">Williamsia herbipolensis</name>
    <dbReference type="NCBI Taxonomy" id="1603258"/>
    <lineage>
        <taxon>Bacteria</taxon>
        <taxon>Bacillati</taxon>
        <taxon>Actinomycetota</taxon>
        <taxon>Actinomycetes</taxon>
        <taxon>Mycobacteriales</taxon>
        <taxon>Nocardiaceae</taxon>
        <taxon>Williamsia</taxon>
    </lineage>
</organism>
<dbReference type="SUPFAM" id="SSF50969">
    <property type="entry name" value="YVTN repeat-like/Quinoprotein amine dehydrogenase"/>
    <property type="match status" value="1"/>
</dbReference>
<dbReference type="InterPro" id="IPR015943">
    <property type="entry name" value="WD40/YVTN_repeat-like_dom_sf"/>
</dbReference>
<reference evidence="2 3" key="1">
    <citation type="submission" date="2022-10" db="EMBL/GenBank/DDBJ databases">
        <title>The complete genomes of actinobacterial strains from the NBC collection.</title>
        <authorList>
            <person name="Joergensen T.S."/>
            <person name="Alvarez Arevalo M."/>
            <person name="Sterndorff E.B."/>
            <person name="Faurdal D."/>
            <person name="Vuksanovic O."/>
            <person name="Mourched A.-S."/>
            <person name="Charusanti P."/>
            <person name="Shaw S."/>
            <person name="Blin K."/>
            <person name="Weber T."/>
        </authorList>
    </citation>
    <scope>NUCLEOTIDE SEQUENCE [LARGE SCALE GENOMIC DNA]</scope>
    <source>
        <strain evidence="2 3">NBC_00319</strain>
    </source>
</reference>
<gene>
    <name evidence="2" type="ORF">OG579_18930</name>
</gene>
<dbReference type="InterPro" id="IPR051200">
    <property type="entry name" value="Host-pathogen_enzymatic-act"/>
</dbReference>
<evidence type="ECO:0000313" key="2">
    <source>
        <dbReference type="EMBL" id="WUM19744.1"/>
    </source>
</evidence>
<accession>A0AAU4K180</accession>
<dbReference type="Proteomes" id="UP001432128">
    <property type="component" value="Chromosome"/>
</dbReference>
<dbReference type="InterPro" id="IPR011044">
    <property type="entry name" value="Quino_amine_DH_bsu"/>
</dbReference>
<sequence>MIQRRVASLDGARDESGIDGPTATAPRARGGPAHLPTHLDPVAPRLHPGVPAVPTAPVPATPRWKTSLRRRVFHTPTSPVGDTGVRRILGRASVVETGRTDAGDTTCRHILESAPQHGRVTVRADGSFDYLPGTAVHRMSRTAGPIADRFRVVVSDDAGRRHTLAITPIVSADPTRTPVQFTANATGSASIDLGATPRTTALDATGTRLYVISSEASTLTVIDTASSSVIAVVDLAGVPAALCVDPTGTRLFVALTDDDTIAVVDTASATVTGAIRVASPVVIAMAPDATLIVAGADGSLRILDVSGRELGRVDGLGRIRSLLTSADDRRVYVLDESGPDAVVHVLALHDAATGAPRRVGAIRADGFVLDMTLGANDTRLHLISASARTLLTVDTRTLIVQSAIDLGGFHTGVAAAPDGHIVYVATSFGDAVSAVDLRTGTVVAAAPAGEFPRHLVCSPDGTRVYAATADAVTVLTRSVPGAIVGPDDGIGRVYTVAGGPRHGSVRIEADGSFVYTSDLPFVENDEFRVLVDDGLRTAGTAVISLCAAPPVTA</sequence>
<dbReference type="PANTHER" id="PTHR47197">
    <property type="entry name" value="PROTEIN NIRF"/>
    <property type="match status" value="1"/>
</dbReference>
<dbReference type="EMBL" id="CP108021">
    <property type="protein sequence ID" value="WUM19744.1"/>
    <property type="molecule type" value="Genomic_DNA"/>
</dbReference>
<protein>
    <submittedName>
        <fullName evidence="2">YncE family protein</fullName>
    </submittedName>
</protein>
<dbReference type="Gene3D" id="2.130.10.10">
    <property type="entry name" value="YVTN repeat-like/Quinoprotein amine dehydrogenase"/>
    <property type="match status" value="2"/>
</dbReference>
<dbReference type="AlphaFoldDB" id="A0AAU4K180"/>
<evidence type="ECO:0000313" key="3">
    <source>
        <dbReference type="Proteomes" id="UP001432128"/>
    </source>
</evidence>
<dbReference type="Pfam" id="PF17963">
    <property type="entry name" value="Big_9"/>
    <property type="match status" value="1"/>
</dbReference>
<dbReference type="PANTHER" id="PTHR47197:SF3">
    <property type="entry name" value="DIHYDRO-HEME D1 DEHYDROGENASE"/>
    <property type="match status" value="1"/>
</dbReference>
<dbReference type="KEGG" id="whr:OG579_18930"/>
<keyword evidence="3" id="KW-1185">Reference proteome</keyword>
<name>A0AAU4K180_9NOCA</name>
<evidence type="ECO:0000256" key="1">
    <source>
        <dbReference type="SAM" id="MobiDB-lite"/>
    </source>
</evidence>
<dbReference type="InterPro" id="IPR011964">
    <property type="entry name" value="YVTN_b-propeller_repeat"/>
</dbReference>
<dbReference type="RefSeq" id="WP_328857197.1">
    <property type="nucleotide sequence ID" value="NZ_CP108021.1"/>
</dbReference>
<feature type="region of interest" description="Disordered" evidence="1">
    <location>
        <begin position="1"/>
        <end position="61"/>
    </location>
</feature>
<proteinExistence type="predicted"/>
<dbReference type="NCBIfam" id="TIGR02276">
    <property type="entry name" value="beta_rpt_yvtn"/>
    <property type="match status" value="1"/>
</dbReference>